<dbReference type="PANTHER" id="PTHR10587">
    <property type="entry name" value="GLYCOSYL TRANSFERASE-RELATED"/>
    <property type="match status" value="1"/>
</dbReference>
<dbReference type="CDD" id="cd10917">
    <property type="entry name" value="CE4_NodB_like_6s_7s"/>
    <property type="match status" value="1"/>
</dbReference>
<name>A0A6J7EAA8_9ZZZZ</name>
<evidence type="ECO:0000256" key="1">
    <source>
        <dbReference type="ARBA" id="ARBA00022723"/>
    </source>
</evidence>
<reference evidence="4" key="1">
    <citation type="submission" date="2020-05" db="EMBL/GenBank/DDBJ databases">
        <authorList>
            <person name="Chiriac C."/>
            <person name="Salcher M."/>
            <person name="Ghai R."/>
            <person name="Kavagutti S V."/>
        </authorList>
    </citation>
    <scope>NUCLEOTIDE SEQUENCE</scope>
</reference>
<dbReference type="GO" id="GO:0016810">
    <property type="term" value="F:hydrolase activity, acting on carbon-nitrogen (but not peptide) bonds"/>
    <property type="evidence" value="ECO:0007669"/>
    <property type="project" value="InterPro"/>
</dbReference>
<dbReference type="GO" id="GO:0005975">
    <property type="term" value="P:carbohydrate metabolic process"/>
    <property type="evidence" value="ECO:0007669"/>
    <property type="project" value="InterPro"/>
</dbReference>
<proteinExistence type="predicted"/>
<keyword evidence="2" id="KW-0378">Hydrolase</keyword>
<dbReference type="EMBL" id="CAFBLU010000026">
    <property type="protein sequence ID" value="CAB4879876.1"/>
    <property type="molecule type" value="Genomic_DNA"/>
</dbReference>
<dbReference type="PROSITE" id="PS51677">
    <property type="entry name" value="NODB"/>
    <property type="match status" value="1"/>
</dbReference>
<dbReference type="InterPro" id="IPR002509">
    <property type="entry name" value="NODB_dom"/>
</dbReference>
<evidence type="ECO:0000313" key="4">
    <source>
        <dbReference type="EMBL" id="CAB4879876.1"/>
    </source>
</evidence>
<evidence type="ECO:0000259" key="3">
    <source>
        <dbReference type="PROSITE" id="PS51677"/>
    </source>
</evidence>
<evidence type="ECO:0000256" key="2">
    <source>
        <dbReference type="ARBA" id="ARBA00022801"/>
    </source>
</evidence>
<organism evidence="4">
    <name type="scientific">freshwater metagenome</name>
    <dbReference type="NCBI Taxonomy" id="449393"/>
    <lineage>
        <taxon>unclassified sequences</taxon>
        <taxon>metagenomes</taxon>
        <taxon>ecological metagenomes</taxon>
    </lineage>
</organism>
<dbReference type="AlphaFoldDB" id="A0A6J7EAA8"/>
<gene>
    <name evidence="4" type="ORF">UFOPK3444_01298</name>
</gene>
<accession>A0A6J7EAA8</accession>
<dbReference type="InterPro" id="IPR050248">
    <property type="entry name" value="Polysacc_deacetylase_ArnD"/>
</dbReference>
<sequence length="270" mass="28270">MVVWGVSALGGGSEGGSNGTGFAARILKIGGIGPDSLLARQDVIETAAVASVYQQTPYIVRGGGGQKVVALTFDDGPSEWTPQILAILRKEGVGATFFSVGGVISTFGANSVAAHQAGYPVGDHTWSHPQMPSFSLADQKLEIDRTSDALTGLGLPKPSLYRPPYGAYDQTTLALLKKRKMLLVLWDVDTLDWSRPGADVIVQNALSQVQSGSIILMHDGGGDRTQTLAALPRIIAGLRQRGYQMVTVPTLLVEDPPRPGETPPAAGAGA</sequence>
<protein>
    <submittedName>
        <fullName evidence="4">Unannotated protein</fullName>
    </submittedName>
</protein>
<dbReference type="GO" id="GO:0046872">
    <property type="term" value="F:metal ion binding"/>
    <property type="evidence" value="ECO:0007669"/>
    <property type="project" value="UniProtKB-KW"/>
</dbReference>
<dbReference type="InterPro" id="IPR011330">
    <property type="entry name" value="Glyco_hydro/deAcase_b/a-brl"/>
</dbReference>
<keyword evidence="1" id="KW-0479">Metal-binding</keyword>
<dbReference type="GO" id="GO:0016020">
    <property type="term" value="C:membrane"/>
    <property type="evidence" value="ECO:0007669"/>
    <property type="project" value="TreeGrafter"/>
</dbReference>
<dbReference type="Gene3D" id="3.20.20.370">
    <property type="entry name" value="Glycoside hydrolase/deacetylase"/>
    <property type="match status" value="1"/>
</dbReference>
<dbReference type="Pfam" id="PF01522">
    <property type="entry name" value="Polysacc_deac_1"/>
    <property type="match status" value="1"/>
</dbReference>
<dbReference type="PANTHER" id="PTHR10587:SF133">
    <property type="entry name" value="CHITIN DEACETYLASE 1-RELATED"/>
    <property type="match status" value="1"/>
</dbReference>
<feature type="domain" description="NodB homology" evidence="3">
    <location>
        <begin position="67"/>
        <end position="246"/>
    </location>
</feature>
<dbReference type="SUPFAM" id="SSF88713">
    <property type="entry name" value="Glycoside hydrolase/deacetylase"/>
    <property type="match status" value="1"/>
</dbReference>